<dbReference type="RefSeq" id="WP_003337289.1">
    <property type="nucleotide sequence ID" value="NZ_CP007806.1"/>
</dbReference>
<dbReference type="EMBL" id="CP007806">
    <property type="protein sequence ID" value="AIG26430.1"/>
    <property type="molecule type" value="Genomic_DNA"/>
</dbReference>
<dbReference type="PANTHER" id="PTHR47893">
    <property type="entry name" value="REGULATORY PROTEIN PCHR"/>
    <property type="match status" value="1"/>
</dbReference>
<dbReference type="HOGENOM" id="CLU_052345_4_3_9"/>
<evidence type="ECO:0000259" key="4">
    <source>
        <dbReference type="PROSITE" id="PS01124"/>
    </source>
</evidence>
<dbReference type="SMART" id="SM00342">
    <property type="entry name" value="HTH_ARAC"/>
    <property type="match status" value="1"/>
</dbReference>
<reference evidence="5 6" key="1">
    <citation type="journal article" date="2011" name="J. Bacteriol.">
        <title>Genome sequence of Brevibacillus laterosporus LMG 15441, a pathogen of invertebrates.</title>
        <authorList>
            <person name="Djukic M."/>
            <person name="Poehlein A."/>
            <person name="Thurmer A."/>
            <person name="Daniel R."/>
        </authorList>
    </citation>
    <scope>NUCLEOTIDE SEQUENCE [LARGE SCALE GENOMIC DNA]</scope>
    <source>
        <strain evidence="5 6">LMG 15441</strain>
    </source>
</reference>
<dbReference type="AlphaFoldDB" id="A0A075RA52"/>
<dbReference type="GO" id="GO:0003700">
    <property type="term" value="F:DNA-binding transcription factor activity"/>
    <property type="evidence" value="ECO:0007669"/>
    <property type="project" value="InterPro"/>
</dbReference>
<keyword evidence="6" id="KW-1185">Reference proteome</keyword>
<evidence type="ECO:0000256" key="1">
    <source>
        <dbReference type="ARBA" id="ARBA00023015"/>
    </source>
</evidence>
<feature type="domain" description="HTH araC/xylS-type" evidence="4">
    <location>
        <begin position="223"/>
        <end position="321"/>
    </location>
</feature>
<evidence type="ECO:0000256" key="2">
    <source>
        <dbReference type="ARBA" id="ARBA00023125"/>
    </source>
</evidence>
<dbReference type="eggNOG" id="COG4977">
    <property type="taxonomic scope" value="Bacteria"/>
</dbReference>
<dbReference type="InterPro" id="IPR018060">
    <property type="entry name" value="HTH_AraC"/>
</dbReference>
<dbReference type="GO" id="GO:0043565">
    <property type="term" value="F:sequence-specific DNA binding"/>
    <property type="evidence" value="ECO:0007669"/>
    <property type="project" value="InterPro"/>
</dbReference>
<accession>A0A075RA52</accession>
<keyword evidence="1" id="KW-0805">Transcription regulation</keyword>
<dbReference type="PRINTS" id="PR00032">
    <property type="entry name" value="HTHARAC"/>
</dbReference>
<name>A0A075RA52_BRELA</name>
<sequence>MSNIGFHQNFNLFFDELGLARQNVDRTERMTLHSSIGEGSIRRFVPRPDMEVVISDYTFHDKHAMSFAPREEMVELSYCFQGAREVSLQGVRQEIVSGTCTLQFMKQEQTRFEFMGKQPFYMLGIGIPVSSFHHFMEEADGTRSVYFSDILGKRSFRAFQQTIDPPSSIILQRLIKLVDSPRTRKFEIECTIMEILSTAFRTFLLDRNSESTQLTKDDMGKIRQARAIMLECMAEPPTLIELSRMIGLNDYKLKNGFKEMYGTTVFGYLRNKRMETALLLLQGGKMNVNEVSCAVGYSNPSYFAEAFRERYGVNPSELVRRSVSSYRE</sequence>
<keyword evidence="2 5" id="KW-0238">DNA-binding</keyword>
<evidence type="ECO:0000313" key="6">
    <source>
        <dbReference type="Proteomes" id="UP000005850"/>
    </source>
</evidence>
<dbReference type="Pfam" id="PF12833">
    <property type="entry name" value="HTH_18"/>
    <property type="match status" value="1"/>
</dbReference>
<gene>
    <name evidence="5" type="ORF">BRLA_c021090</name>
</gene>
<dbReference type="InterPro" id="IPR053142">
    <property type="entry name" value="PchR_regulatory_protein"/>
</dbReference>
<dbReference type="KEGG" id="blr:BRLA_c021090"/>
<keyword evidence="3" id="KW-0804">Transcription</keyword>
<dbReference type="Gene3D" id="1.10.10.60">
    <property type="entry name" value="Homeodomain-like"/>
    <property type="match status" value="2"/>
</dbReference>
<evidence type="ECO:0000313" key="5">
    <source>
        <dbReference type="EMBL" id="AIG26430.1"/>
    </source>
</evidence>
<dbReference type="InterPro" id="IPR020449">
    <property type="entry name" value="Tscrpt_reg_AraC-type_HTH"/>
</dbReference>
<dbReference type="STRING" id="1042163.BRLA_c021090"/>
<dbReference type="SUPFAM" id="SSF46689">
    <property type="entry name" value="Homeodomain-like"/>
    <property type="match status" value="2"/>
</dbReference>
<protein>
    <submittedName>
        <fullName evidence="5">AraC-type DNA-binding domain-containing protein</fullName>
    </submittedName>
</protein>
<dbReference type="PROSITE" id="PS00041">
    <property type="entry name" value="HTH_ARAC_FAMILY_1"/>
    <property type="match status" value="1"/>
</dbReference>
<proteinExistence type="predicted"/>
<dbReference type="Proteomes" id="UP000005850">
    <property type="component" value="Chromosome"/>
</dbReference>
<evidence type="ECO:0000256" key="3">
    <source>
        <dbReference type="ARBA" id="ARBA00023163"/>
    </source>
</evidence>
<dbReference type="InterPro" id="IPR009057">
    <property type="entry name" value="Homeodomain-like_sf"/>
</dbReference>
<organism evidence="5 6">
    <name type="scientific">Brevibacillus laterosporus LMG 15441</name>
    <dbReference type="NCBI Taxonomy" id="1042163"/>
    <lineage>
        <taxon>Bacteria</taxon>
        <taxon>Bacillati</taxon>
        <taxon>Bacillota</taxon>
        <taxon>Bacilli</taxon>
        <taxon>Bacillales</taxon>
        <taxon>Paenibacillaceae</taxon>
        <taxon>Brevibacillus</taxon>
    </lineage>
</organism>
<dbReference type="PANTHER" id="PTHR47893:SF1">
    <property type="entry name" value="REGULATORY PROTEIN PCHR"/>
    <property type="match status" value="1"/>
</dbReference>
<dbReference type="PROSITE" id="PS01124">
    <property type="entry name" value="HTH_ARAC_FAMILY_2"/>
    <property type="match status" value="1"/>
</dbReference>
<dbReference type="InterPro" id="IPR018062">
    <property type="entry name" value="HTH_AraC-typ_CS"/>
</dbReference>